<protein>
    <submittedName>
        <fullName evidence="1">Uncharacterized protein</fullName>
    </submittedName>
</protein>
<evidence type="ECO:0000313" key="2">
    <source>
        <dbReference type="Proteomes" id="UP000322644"/>
    </source>
</evidence>
<evidence type="ECO:0000313" key="1">
    <source>
        <dbReference type="EMBL" id="QEP40451.1"/>
    </source>
</evidence>
<organism evidence="1 2">
    <name type="scientific">Arcobacter porcinus</name>
    <dbReference type="NCBI Taxonomy" id="1935204"/>
    <lineage>
        <taxon>Bacteria</taxon>
        <taxon>Pseudomonadati</taxon>
        <taxon>Campylobacterota</taxon>
        <taxon>Epsilonproteobacteria</taxon>
        <taxon>Campylobacterales</taxon>
        <taxon>Arcobacteraceae</taxon>
        <taxon>Arcobacter</taxon>
    </lineage>
</organism>
<proteinExistence type="predicted"/>
<dbReference type="Proteomes" id="UP000322644">
    <property type="component" value="Chromosome"/>
</dbReference>
<name>A0A5C2HGL0_9BACT</name>
<sequence length="221" mass="26522">MTSKQIAMDFIGRKIKEPTQIFNDIDIFKSILLWCRDAAREYFATQATKRFLIDYIDDVAQIVDKYMIDRVSKMYKKAIKNRNKLFENLCSPQKTIGWLIDRWINVFINLTTNKNYRAYIDIKNLNTNFCDNDYSFLDNKIEVELEFEKAKKLPKFEKIKLLKEVWEEARYDDFDEYDMLYLVEKLDLKLDEVFENKGDLEKLNLKKEQVGNCHSQLVIIF</sequence>
<reference evidence="1 2" key="2">
    <citation type="submission" date="2019-09" db="EMBL/GenBank/DDBJ databases">
        <title>Taxonomic note: a critical rebuttal of the proposed division of the genus Arcobacter into six genera, emended descriptions of Arcobacter anaerophilus and the genus Arcobacter, and an assessment of genus-level boundaries for Epsilonproteobacteria using in silico genomic comparator tools.</title>
        <authorList>
            <person name="On S.L.W."/>
            <person name="Miller W.G."/>
            <person name="Biggs P."/>
            <person name="Cornelius A."/>
            <person name="Vandamme P."/>
        </authorList>
    </citation>
    <scope>NUCLEOTIDE SEQUENCE [LARGE SCALE GENOMIC DNA]</scope>
    <source>
        <strain evidence="1 2">CCUG 56899</strain>
    </source>
</reference>
<reference evidence="1 2" key="1">
    <citation type="submission" date="2019-09" db="EMBL/GenBank/DDBJ databases">
        <title>Complete genome sequencing of four Arcobacter species reveals a diverse suite of mobile elements.</title>
        <authorList>
            <person name="Miller W.G."/>
            <person name="Yee E."/>
            <person name="Bono J.L."/>
        </authorList>
    </citation>
    <scope>NUCLEOTIDE SEQUENCE [LARGE SCALE GENOMIC DNA]</scope>
    <source>
        <strain evidence="1 2">CCUG 56899</strain>
    </source>
</reference>
<dbReference type="AlphaFoldDB" id="A0A5C2HGL0"/>
<dbReference type="RefSeq" id="WP_066388037.1">
    <property type="nucleotide sequence ID" value="NZ_CP036246.2"/>
</dbReference>
<dbReference type="KEGG" id="apoc:APORC_0843"/>
<accession>A0A5C2HGL0</accession>
<gene>
    <name evidence="1" type="ORF">APORC_0843</name>
</gene>
<dbReference type="EMBL" id="CP036246">
    <property type="protein sequence ID" value="QEP40451.1"/>
    <property type="molecule type" value="Genomic_DNA"/>
</dbReference>